<dbReference type="Proteomes" id="UP000053477">
    <property type="component" value="Unassembled WGS sequence"/>
</dbReference>
<dbReference type="GO" id="GO:0044572">
    <property type="term" value="P:[4Fe-4S] cluster assembly"/>
    <property type="evidence" value="ECO:0007669"/>
    <property type="project" value="TreeGrafter"/>
</dbReference>
<reference evidence="3 4" key="1">
    <citation type="submission" date="2015-04" db="EMBL/GenBank/DDBJ databases">
        <title>Complete genome sequence of Schizopora paradoxa KUC8140, a cosmopolitan wood degrader in East Asia.</title>
        <authorList>
            <consortium name="DOE Joint Genome Institute"/>
            <person name="Min B."/>
            <person name="Park H."/>
            <person name="Jang Y."/>
            <person name="Kim J.-J."/>
            <person name="Kim K.H."/>
            <person name="Pangilinan J."/>
            <person name="Lipzen A."/>
            <person name="Riley R."/>
            <person name="Grigoriev I.V."/>
            <person name="Spatafora J.W."/>
            <person name="Choi I.-G."/>
        </authorList>
    </citation>
    <scope>NUCLEOTIDE SEQUENCE [LARGE SCALE GENOMIC DNA]</scope>
    <source>
        <strain evidence="3 4">KUC8140</strain>
    </source>
</reference>
<evidence type="ECO:0000313" key="3">
    <source>
        <dbReference type="EMBL" id="KLO14602.1"/>
    </source>
</evidence>
<gene>
    <name evidence="3" type="ORF">SCHPADRAFT_903135</name>
</gene>
<dbReference type="InterPro" id="IPR002634">
    <property type="entry name" value="BolA"/>
</dbReference>
<accession>A0A0H2RSM3</accession>
<dbReference type="PIRSF" id="PIRSF003113">
    <property type="entry name" value="BolA"/>
    <property type="match status" value="1"/>
</dbReference>
<dbReference type="InterPro" id="IPR036065">
    <property type="entry name" value="BolA-like_sf"/>
</dbReference>
<evidence type="ECO:0000313" key="4">
    <source>
        <dbReference type="Proteomes" id="UP000053477"/>
    </source>
</evidence>
<name>A0A0H2RSM3_9AGAM</name>
<evidence type="ECO:0000256" key="2">
    <source>
        <dbReference type="SAM" id="MobiDB-lite"/>
    </source>
</evidence>
<protein>
    <submittedName>
        <fullName evidence="3">Bola-like protein</fullName>
    </submittedName>
</protein>
<dbReference type="EMBL" id="KQ085941">
    <property type="protein sequence ID" value="KLO14602.1"/>
    <property type="molecule type" value="Genomic_DNA"/>
</dbReference>
<evidence type="ECO:0000256" key="1">
    <source>
        <dbReference type="RuleBase" id="RU003860"/>
    </source>
</evidence>
<dbReference type="AlphaFoldDB" id="A0A0H2RSM3"/>
<dbReference type="InParanoid" id="A0A0H2RSM3"/>
<sequence>MSRNVSSESAQAGPVETSIRQKLNDLFKPTALEISNDSSQHRHHTAMRAQGGGNGETHFSVMIVSEAFEQKRSMQRHRMIYSALADEFNDGLHALSINAKTPAEIVPQGNADMQ</sequence>
<dbReference type="PANTHER" id="PTHR46230:SF7">
    <property type="entry name" value="BOLA-LIKE PROTEIN 1"/>
    <property type="match status" value="1"/>
</dbReference>
<keyword evidence="4" id="KW-1185">Reference proteome</keyword>
<dbReference type="Gene3D" id="3.30.300.90">
    <property type="entry name" value="BolA-like"/>
    <property type="match status" value="1"/>
</dbReference>
<dbReference type="Pfam" id="PF01722">
    <property type="entry name" value="BolA"/>
    <property type="match status" value="1"/>
</dbReference>
<dbReference type="OrthoDB" id="411584at2759"/>
<dbReference type="STRING" id="27342.A0A0H2RSM3"/>
<proteinExistence type="inferred from homology"/>
<comment type="similarity">
    <text evidence="1">Belongs to the BolA/IbaG family.</text>
</comment>
<dbReference type="PANTHER" id="PTHR46230">
    <property type="match status" value="1"/>
</dbReference>
<organism evidence="3 4">
    <name type="scientific">Schizopora paradoxa</name>
    <dbReference type="NCBI Taxonomy" id="27342"/>
    <lineage>
        <taxon>Eukaryota</taxon>
        <taxon>Fungi</taxon>
        <taxon>Dikarya</taxon>
        <taxon>Basidiomycota</taxon>
        <taxon>Agaricomycotina</taxon>
        <taxon>Agaricomycetes</taxon>
        <taxon>Hymenochaetales</taxon>
        <taxon>Schizoporaceae</taxon>
        <taxon>Schizopora</taxon>
    </lineage>
</organism>
<dbReference type="FunCoup" id="A0A0H2RSM3">
    <property type="interactions" value="37"/>
</dbReference>
<dbReference type="SUPFAM" id="SSF82657">
    <property type="entry name" value="BolA-like"/>
    <property type="match status" value="1"/>
</dbReference>
<feature type="region of interest" description="Disordered" evidence="2">
    <location>
        <begin position="34"/>
        <end position="55"/>
    </location>
</feature>
<dbReference type="GO" id="GO:0005759">
    <property type="term" value="C:mitochondrial matrix"/>
    <property type="evidence" value="ECO:0007669"/>
    <property type="project" value="TreeGrafter"/>
</dbReference>